<sequence length="115" mass="12387">MESDRISDAERPSRRPAESGVPDMASTPVPTPENSRASGRVLDAVLTDMANTEVVSPWSVSWQSFSQRCYRVGRSRCGSVRDAAGSVSRFYRTWNGGGGGDDVSTTGSNDQKKEA</sequence>
<reference evidence="3" key="1">
    <citation type="journal article" date="2013" name="Proc. Natl. Acad. Sci. U.S.A.">
        <title>Genome structure and metabolic features in the red seaweed Chondrus crispus shed light on evolution of the Archaeplastida.</title>
        <authorList>
            <person name="Collen J."/>
            <person name="Porcel B."/>
            <person name="Carre W."/>
            <person name="Ball S.G."/>
            <person name="Chaparro C."/>
            <person name="Tonon T."/>
            <person name="Barbeyron T."/>
            <person name="Michel G."/>
            <person name="Noel B."/>
            <person name="Valentin K."/>
            <person name="Elias M."/>
            <person name="Artiguenave F."/>
            <person name="Arun A."/>
            <person name="Aury J.M."/>
            <person name="Barbosa-Neto J.F."/>
            <person name="Bothwell J.H."/>
            <person name="Bouget F.Y."/>
            <person name="Brillet L."/>
            <person name="Cabello-Hurtado F."/>
            <person name="Capella-Gutierrez S."/>
            <person name="Charrier B."/>
            <person name="Cladiere L."/>
            <person name="Cock J.M."/>
            <person name="Coelho S.M."/>
            <person name="Colleoni C."/>
            <person name="Czjzek M."/>
            <person name="Da Silva C."/>
            <person name="Delage L."/>
            <person name="Denoeud F."/>
            <person name="Deschamps P."/>
            <person name="Dittami S.M."/>
            <person name="Gabaldon T."/>
            <person name="Gachon C.M."/>
            <person name="Groisillier A."/>
            <person name="Herve C."/>
            <person name="Jabbari K."/>
            <person name="Katinka M."/>
            <person name="Kloareg B."/>
            <person name="Kowalczyk N."/>
            <person name="Labadie K."/>
            <person name="Leblanc C."/>
            <person name="Lopez P.J."/>
            <person name="McLachlan D.H."/>
            <person name="Meslet-Cladiere L."/>
            <person name="Moustafa A."/>
            <person name="Nehr Z."/>
            <person name="Nyvall Collen P."/>
            <person name="Panaud O."/>
            <person name="Partensky F."/>
            <person name="Poulain J."/>
            <person name="Rensing S.A."/>
            <person name="Rousvoal S."/>
            <person name="Samson G."/>
            <person name="Symeonidi A."/>
            <person name="Weissenbach J."/>
            <person name="Zambounis A."/>
            <person name="Wincker P."/>
            <person name="Boyen C."/>
        </authorList>
    </citation>
    <scope>NUCLEOTIDE SEQUENCE [LARGE SCALE GENOMIC DNA]</scope>
    <source>
        <strain evidence="3">cv. Stackhouse</strain>
    </source>
</reference>
<dbReference type="RefSeq" id="XP_005713364.1">
    <property type="nucleotide sequence ID" value="XM_005713307.1"/>
</dbReference>
<dbReference type="KEGG" id="ccp:CHC_T00002357001"/>
<gene>
    <name evidence="2" type="ORF">CHC_T00002357001</name>
</gene>
<feature type="compositionally biased region" description="Basic and acidic residues" evidence="1">
    <location>
        <begin position="1"/>
        <end position="17"/>
    </location>
</feature>
<dbReference type="EMBL" id="HG001649">
    <property type="protein sequence ID" value="CDF33562.1"/>
    <property type="molecule type" value="Genomic_DNA"/>
</dbReference>
<dbReference type="Gramene" id="CDF33562">
    <property type="protein sequence ID" value="CDF33562"/>
    <property type="gene ID" value="CHC_T00002357001"/>
</dbReference>
<feature type="region of interest" description="Disordered" evidence="1">
    <location>
        <begin position="94"/>
        <end position="115"/>
    </location>
</feature>
<evidence type="ECO:0000256" key="1">
    <source>
        <dbReference type="SAM" id="MobiDB-lite"/>
    </source>
</evidence>
<dbReference type="AlphaFoldDB" id="R7Q4V0"/>
<evidence type="ECO:0000313" key="3">
    <source>
        <dbReference type="Proteomes" id="UP000012073"/>
    </source>
</evidence>
<keyword evidence="3" id="KW-1185">Reference proteome</keyword>
<protein>
    <submittedName>
        <fullName evidence="2">Uncharacterized protein</fullName>
    </submittedName>
</protein>
<accession>R7Q4V0</accession>
<name>R7Q4V0_CHOCR</name>
<proteinExistence type="predicted"/>
<dbReference type="GeneID" id="17321075"/>
<organism evidence="2 3">
    <name type="scientific">Chondrus crispus</name>
    <name type="common">Carrageen Irish moss</name>
    <name type="synonym">Polymorpha crispa</name>
    <dbReference type="NCBI Taxonomy" id="2769"/>
    <lineage>
        <taxon>Eukaryota</taxon>
        <taxon>Rhodophyta</taxon>
        <taxon>Florideophyceae</taxon>
        <taxon>Rhodymeniophycidae</taxon>
        <taxon>Gigartinales</taxon>
        <taxon>Gigartinaceae</taxon>
        <taxon>Chondrus</taxon>
    </lineage>
</organism>
<evidence type="ECO:0000313" key="2">
    <source>
        <dbReference type="EMBL" id="CDF33562.1"/>
    </source>
</evidence>
<dbReference type="Proteomes" id="UP000012073">
    <property type="component" value="Unassembled WGS sequence"/>
</dbReference>
<feature type="region of interest" description="Disordered" evidence="1">
    <location>
        <begin position="1"/>
        <end position="38"/>
    </location>
</feature>